<comment type="caution">
    <text evidence="1">The sequence shown here is derived from an EMBL/GenBank/DDBJ whole genome shotgun (WGS) entry which is preliminary data.</text>
</comment>
<keyword evidence="2" id="KW-1185">Reference proteome</keyword>
<proteinExistence type="predicted"/>
<organism evidence="1 2">
    <name type="scientific">Kitasatospora kifunensis</name>
    <name type="common">Streptomyces kifunensis</name>
    <dbReference type="NCBI Taxonomy" id="58351"/>
    <lineage>
        <taxon>Bacteria</taxon>
        <taxon>Bacillati</taxon>
        <taxon>Actinomycetota</taxon>
        <taxon>Actinomycetes</taxon>
        <taxon>Kitasatosporales</taxon>
        <taxon>Streptomycetaceae</taxon>
        <taxon>Kitasatospora</taxon>
    </lineage>
</organism>
<sequence>MEQGRERNPSPQVLRALAAALLLEGEEAAYLRALVDPPQPGRCEPTGEYAGP</sequence>
<protein>
    <submittedName>
        <fullName evidence="1">Uncharacterized protein</fullName>
    </submittedName>
</protein>
<dbReference type="Proteomes" id="UP000540506">
    <property type="component" value="Unassembled WGS sequence"/>
</dbReference>
<name>A0A7W7W0K3_KITKI</name>
<evidence type="ECO:0000313" key="1">
    <source>
        <dbReference type="EMBL" id="MBB4928740.1"/>
    </source>
</evidence>
<evidence type="ECO:0000313" key="2">
    <source>
        <dbReference type="Proteomes" id="UP000540506"/>
    </source>
</evidence>
<reference evidence="1 2" key="1">
    <citation type="submission" date="2020-08" db="EMBL/GenBank/DDBJ databases">
        <title>Sequencing the genomes of 1000 actinobacteria strains.</title>
        <authorList>
            <person name="Klenk H.-P."/>
        </authorList>
    </citation>
    <scope>NUCLEOTIDE SEQUENCE [LARGE SCALE GENOMIC DNA]</scope>
    <source>
        <strain evidence="1 2">DSM 41654</strain>
    </source>
</reference>
<accession>A0A7W7W0K3</accession>
<gene>
    <name evidence="1" type="ORF">FHR34_007837</name>
</gene>
<dbReference type="RefSeq" id="WP_246562208.1">
    <property type="nucleotide sequence ID" value="NZ_JACHJV010000003.1"/>
</dbReference>
<dbReference type="AlphaFoldDB" id="A0A7W7W0K3"/>
<dbReference type="EMBL" id="JACHJV010000003">
    <property type="protein sequence ID" value="MBB4928740.1"/>
    <property type="molecule type" value="Genomic_DNA"/>
</dbReference>